<dbReference type="Gene3D" id="3.30.40.10">
    <property type="entry name" value="Zinc/RING finger domain, C3HC4 (zinc finger)"/>
    <property type="match status" value="1"/>
</dbReference>
<feature type="transmembrane region" description="Helical" evidence="9">
    <location>
        <begin position="72"/>
        <end position="91"/>
    </location>
</feature>
<dbReference type="EMBL" id="AMPZ03000003">
    <property type="protein sequence ID" value="KAH9586825.1"/>
    <property type="molecule type" value="Genomic_DNA"/>
</dbReference>
<reference evidence="11" key="3">
    <citation type="submission" date="2021-06" db="EMBL/GenBank/DDBJ databases">
        <title>Chromosome-level genome assembly for S. haematobium.</title>
        <authorList>
            <person name="Stroehlein A.J."/>
        </authorList>
    </citation>
    <scope>NUCLEOTIDE SEQUENCE</scope>
</reference>
<evidence type="ECO:0000256" key="9">
    <source>
        <dbReference type="SAM" id="Phobius"/>
    </source>
</evidence>
<sequence length="315" mass="36547">MGGNPDVVVLNNVTYHLSELSAEEKFRIEHLKYHEDHKGHEKMHLEMFLVALVSLLFCQLVLMFWKKRHFRSYQLVTLIAMWLVPFIYSVLAEFPRFIFVWVLFSLTTGVMVYLASKRRISTTTPRRVYRWFLFVHTVSYILGVGGYVLLVLTFFQVNLLFLLPTKVSVDLSLLALFYGLYYGVIARDFAEVCTNKLAAQISYQIPQGMPVRRIDPSVCSICKSDLTADSSEKVHRLNCTHVFHDFCIRGWCIIGKKDTCPYCNEKVNLKQTFTNPWDKPHLLYGNLLDWVRYLVAWQPVILGVVHVLNSILGLQ</sequence>
<keyword evidence="4 8" id="KW-0863">Zinc-finger</keyword>
<dbReference type="GO" id="GO:0061630">
    <property type="term" value="F:ubiquitin protein ligase activity"/>
    <property type="evidence" value="ECO:0007669"/>
    <property type="project" value="TreeGrafter"/>
</dbReference>
<comment type="caution">
    <text evidence="11">The sequence shown here is derived from an EMBL/GenBank/DDBJ whole genome shotgun (WGS) entry which is preliminary data.</text>
</comment>
<evidence type="ECO:0000256" key="3">
    <source>
        <dbReference type="ARBA" id="ARBA00022723"/>
    </source>
</evidence>
<feature type="transmembrane region" description="Helical" evidence="9">
    <location>
        <begin position="47"/>
        <end position="65"/>
    </location>
</feature>
<dbReference type="RefSeq" id="XP_051068667.1">
    <property type="nucleotide sequence ID" value="XM_051212755.1"/>
</dbReference>
<feature type="transmembrane region" description="Helical" evidence="9">
    <location>
        <begin position="128"/>
        <end position="155"/>
    </location>
</feature>
<name>A0A922ISQ5_SCHHA</name>
<reference evidence="11" key="2">
    <citation type="journal article" date="2019" name="Gigascience">
        <title>High-quality Schistosoma haematobium genome achieved by single-molecule and long-range sequencing.</title>
        <authorList>
            <person name="Stroehlein A.J."/>
            <person name="Korhonen P.K."/>
            <person name="Chong T.M."/>
            <person name="Lim Y.L."/>
            <person name="Chan K.G."/>
            <person name="Webster B."/>
            <person name="Rollinson D."/>
            <person name="Brindley P.J."/>
            <person name="Gasser R.B."/>
            <person name="Young N.D."/>
        </authorList>
    </citation>
    <scope>NUCLEOTIDE SEQUENCE</scope>
</reference>
<gene>
    <name evidence="11" type="ORF">MS3_00004782</name>
</gene>
<feature type="transmembrane region" description="Helical" evidence="9">
    <location>
        <begin position="97"/>
        <end position="116"/>
    </location>
</feature>
<dbReference type="OrthoDB" id="446635at2759"/>
<dbReference type="PANTHER" id="PTHR13407:SF0">
    <property type="entry name" value="FI05221P"/>
    <property type="match status" value="1"/>
</dbReference>
<keyword evidence="2 9" id="KW-0812">Transmembrane</keyword>
<accession>A0A922ISQ5</accession>
<dbReference type="PROSITE" id="PS50089">
    <property type="entry name" value="ZF_RING_2"/>
    <property type="match status" value="1"/>
</dbReference>
<comment type="subcellular location">
    <subcellularLocation>
        <location evidence="1">Membrane</location>
        <topology evidence="1">Multi-pass membrane protein</topology>
    </subcellularLocation>
</comment>
<dbReference type="InterPro" id="IPR001841">
    <property type="entry name" value="Znf_RING"/>
</dbReference>
<dbReference type="SMART" id="SM00184">
    <property type="entry name" value="RING"/>
    <property type="match status" value="1"/>
</dbReference>
<dbReference type="Proteomes" id="UP000471633">
    <property type="component" value="Unassembled WGS sequence"/>
</dbReference>
<dbReference type="Pfam" id="PF13639">
    <property type="entry name" value="zf-RING_2"/>
    <property type="match status" value="1"/>
</dbReference>
<dbReference type="AlphaFoldDB" id="A0A922ISQ5"/>
<dbReference type="InterPro" id="IPR013083">
    <property type="entry name" value="Znf_RING/FYVE/PHD"/>
</dbReference>
<dbReference type="GeneID" id="24594474"/>
<keyword evidence="3" id="KW-0479">Metal-binding</keyword>
<evidence type="ECO:0000313" key="12">
    <source>
        <dbReference type="Proteomes" id="UP000471633"/>
    </source>
</evidence>
<evidence type="ECO:0000256" key="7">
    <source>
        <dbReference type="ARBA" id="ARBA00023136"/>
    </source>
</evidence>
<dbReference type="CTD" id="24594474"/>
<dbReference type="GO" id="GO:0000139">
    <property type="term" value="C:Golgi membrane"/>
    <property type="evidence" value="ECO:0007669"/>
    <property type="project" value="TreeGrafter"/>
</dbReference>
<reference evidence="11" key="1">
    <citation type="journal article" date="2012" name="Nat. Genet.">
        <title>Whole-genome sequence of Schistosoma haematobium.</title>
        <authorList>
            <person name="Young N.D."/>
            <person name="Jex A.R."/>
            <person name="Li B."/>
            <person name="Liu S."/>
            <person name="Yang L."/>
            <person name="Xiong Z."/>
            <person name="Li Y."/>
            <person name="Cantacessi C."/>
            <person name="Hall R.S."/>
            <person name="Xu X."/>
            <person name="Chen F."/>
            <person name="Wu X."/>
            <person name="Zerlotini A."/>
            <person name="Oliveira G."/>
            <person name="Hofmann A."/>
            <person name="Zhang G."/>
            <person name="Fang X."/>
            <person name="Kang Y."/>
            <person name="Campbell B.E."/>
            <person name="Loukas A."/>
            <person name="Ranganathan S."/>
            <person name="Rollinson D."/>
            <person name="Rinaldi G."/>
            <person name="Brindley P.J."/>
            <person name="Yang H."/>
            <person name="Wang J."/>
            <person name="Wang J."/>
            <person name="Gasser R.B."/>
        </authorList>
    </citation>
    <scope>NUCLEOTIDE SEQUENCE</scope>
</reference>
<feature type="domain" description="RING-type" evidence="10">
    <location>
        <begin position="219"/>
        <end position="264"/>
    </location>
</feature>
<keyword evidence="12" id="KW-1185">Reference proteome</keyword>
<evidence type="ECO:0000313" key="11">
    <source>
        <dbReference type="EMBL" id="KAH9586825.1"/>
    </source>
</evidence>
<feature type="transmembrane region" description="Helical" evidence="9">
    <location>
        <begin position="167"/>
        <end position="186"/>
    </location>
</feature>
<reference evidence="11" key="4">
    <citation type="journal article" date="2022" name="PLoS Pathog.">
        <title>Chromosome-level genome of Schistosoma haematobium underpins genome-wide explorations of molecular variation.</title>
        <authorList>
            <person name="Stroehlein A.J."/>
            <person name="Korhonen P.K."/>
            <person name="Lee V.V."/>
            <person name="Ralph S.A."/>
            <person name="Mentink-Kane M."/>
            <person name="You H."/>
            <person name="McManus D.P."/>
            <person name="Tchuente L.T."/>
            <person name="Stothard J.R."/>
            <person name="Kaur P."/>
            <person name="Dudchenko O."/>
            <person name="Aiden E.L."/>
            <person name="Yang B."/>
            <person name="Yang H."/>
            <person name="Emery A.M."/>
            <person name="Webster B.L."/>
            <person name="Brindley P.J."/>
            <person name="Rollinson D."/>
            <person name="Chang B.C.H."/>
            <person name="Gasser R.B."/>
            <person name="Young N.D."/>
        </authorList>
    </citation>
    <scope>NUCLEOTIDE SEQUENCE</scope>
</reference>
<evidence type="ECO:0000256" key="2">
    <source>
        <dbReference type="ARBA" id="ARBA00022692"/>
    </source>
</evidence>
<dbReference type="SUPFAM" id="SSF57850">
    <property type="entry name" value="RING/U-box"/>
    <property type="match status" value="1"/>
</dbReference>
<dbReference type="CDD" id="cd16475">
    <property type="entry name" value="RING-H2_RNF121-like"/>
    <property type="match status" value="1"/>
</dbReference>
<dbReference type="GO" id="GO:0005789">
    <property type="term" value="C:endoplasmic reticulum membrane"/>
    <property type="evidence" value="ECO:0007669"/>
    <property type="project" value="TreeGrafter"/>
</dbReference>
<dbReference type="GO" id="GO:0036503">
    <property type="term" value="P:ERAD pathway"/>
    <property type="evidence" value="ECO:0007669"/>
    <property type="project" value="TreeGrafter"/>
</dbReference>
<keyword evidence="7 9" id="KW-0472">Membrane</keyword>
<protein>
    <recommendedName>
        <fullName evidence="10">RING-type domain-containing protein</fullName>
    </recommendedName>
</protein>
<dbReference type="GO" id="GO:0008270">
    <property type="term" value="F:zinc ion binding"/>
    <property type="evidence" value="ECO:0007669"/>
    <property type="project" value="UniProtKB-KW"/>
</dbReference>
<evidence type="ECO:0000256" key="6">
    <source>
        <dbReference type="ARBA" id="ARBA00022989"/>
    </source>
</evidence>
<keyword evidence="6 9" id="KW-1133">Transmembrane helix</keyword>
<proteinExistence type="predicted"/>
<evidence type="ECO:0000259" key="10">
    <source>
        <dbReference type="PROSITE" id="PS50089"/>
    </source>
</evidence>
<dbReference type="PANTHER" id="PTHR13407">
    <property type="entry name" value="RNF121 PROTEIN"/>
    <property type="match status" value="1"/>
</dbReference>
<dbReference type="InterPro" id="IPR040176">
    <property type="entry name" value="RNF121/RNF175"/>
</dbReference>
<evidence type="ECO:0000256" key="4">
    <source>
        <dbReference type="ARBA" id="ARBA00022771"/>
    </source>
</evidence>
<evidence type="ECO:0000256" key="8">
    <source>
        <dbReference type="PROSITE-ProRule" id="PRU00175"/>
    </source>
</evidence>
<organism evidence="11 12">
    <name type="scientific">Schistosoma haematobium</name>
    <name type="common">Blood fluke</name>
    <dbReference type="NCBI Taxonomy" id="6185"/>
    <lineage>
        <taxon>Eukaryota</taxon>
        <taxon>Metazoa</taxon>
        <taxon>Spiralia</taxon>
        <taxon>Lophotrochozoa</taxon>
        <taxon>Platyhelminthes</taxon>
        <taxon>Trematoda</taxon>
        <taxon>Digenea</taxon>
        <taxon>Strigeidida</taxon>
        <taxon>Schistosomatoidea</taxon>
        <taxon>Schistosomatidae</taxon>
        <taxon>Schistosoma</taxon>
    </lineage>
</organism>
<keyword evidence="5" id="KW-0862">Zinc</keyword>
<evidence type="ECO:0000256" key="5">
    <source>
        <dbReference type="ARBA" id="ARBA00022833"/>
    </source>
</evidence>
<evidence type="ECO:0000256" key="1">
    <source>
        <dbReference type="ARBA" id="ARBA00004141"/>
    </source>
</evidence>